<dbReference type="GO" id="GO:0004674">
    <property type="term" value="F:protein serine/threonine kinase activity"/>
    <property type="evidence" value="ECO:0007669"/>
    <property type="project" value="UniProtKB-KW"/>
</dbReference>
<name>A0A8J6ZMI7_DESMC</name>
<proteinExistence type="predicted"/>
<keyword evidence="1" id="KW-0808">Transferase</keyword>
<dbReference type="Gene3D" id="3.40.50.300">
    <property type="entry name" value="P-loop containing nucleotide triphosphate hydrolases"/>
    <property type="match status" value="1"/>
</dbReference>
<sequence>MSIENDDYCYQFYGLKLSINRLLPGLVTVNSSAPIDVAIHLVGEQQSQMPLLEQAFWNVPLEWYQQTGFHLWTAHRDDGTYWRIRSFDGVDCLEFILNPDGSQVWGFWSRDALFTDAVSLLLGCVLGHLLRLRGVTCLHASVVAVDGSAIAILGQSGAGKSTTAAALASRGFSVLADDIAALIPDERRFWVQSAYPRLRLWPNSVNAIHGSIEELSLVSTSLDKRFIDLQIKDREQWQFQSQALPLLAVYILGKRDQNLTAPIINSLSLPEAMKHLMFNSYGRAFLTSQQCRQEFQELGQLAKTVPVRELLLPDNLGSLGQIYDVILENLRLIHTLV</sequence>
<dbReference type="RefSeq" id="WP_193913958.1">
    <property type="nucleotide sequence ID" value="NZ_JADEXS020000001.1"/>
</dbReference>
<evidence type="ECO:0000313" key="2">
    <source>
        <dbReference type="Proteomes" id="UP000622533"/>
    </source>
</evidence>
<keyword evidence="1" id="KW-0418">Kinase</keyword>
<evidence type="ECO:0000313" key="1">
    <source>
        <dbReference type="EMBL" id="MBE9021711.1"/>
    </source>
</evidence>
<dbReference type="EMBL" id="JADEXS010000035">
    <property type="protein sequence ID" value="MBE9021711.1"/>
    <property type="molecule type" value="Genomic_DNA"/>
</dbReference>
<keyword evidence="1" id="KW-0723">Serine/threonine-protein kinase</keyword>
<reference evidence="1" key="1">
    <citation type="submission" date="2020-10" db="EMBL/GenBank/DDBJ databases">
        <authorList>
            <person name="Castelo-Branco R."/>
            <person name="Eusebio N."/>
            <person name="Adriana R."/>
            <person name="Vieira A."/>
            <person name="Brugerolle De Fraissinette N."/>
            <person name="Rezende De Castro R."/>
            <person name="Schneider M.P."/>
            <person name="Vasconcelos V."/>
            <person name="Leao P.N."/>
        </authorList>
    </citation>
    <scope>NUCLEOTIDE SEQUENCE</scope>
    <source>
        <strain evidence="1">LEGE 12446</strain>
    </source>
</reference>
<dbReference type="Proteomes" id="UP000622533">
    <property type="component" value="Unassembled WGS sequence"/>
</dbReference>
<organism evidence="1 2">
    <name type="scientific">Desmonostoc muscorum LEGE 12446</name>
    <dbReference type="NCBI Taxonomy" id="1828758"/>
    <lineage>
        <taxon>Bacteria</taxon>
        <taxon>Bacillati</taxon>
        <taxon>Cyanobacteriota</taxon>
        <taxon>Cyanophyceae</taxon>
        <taxon>Nostocales</taxon>
        <taxon>Nostocaceae</taxon>
        <taxon>Desmonostoc</taxon>
    </lineage>
</organism>
<dbReference type="SUPFAM" id="SSF53795">
    <property type="entry name" value="PEP carboxykinase-like"/>
    <property type="match status" value="1"/>
</dbReference>
<keyword evidence="2" id="KW-1185">Reference proteome</keyword>
<accession>A0A8J6ZMI7</accession>
<protein>
    <submittedName>
        <fullName evidence="1">Serine/threonine protein kinase</fullName>
    </submittedName>
</protein>
<gene>
    <name evidence="1" type="ORF">IQ276_04290</name>
</gene>
<dbReference type="AlphaFoldDB" id="A0A8J6ZMI7"/>
<comment type="caution">
    <text evidence="1">The sequence shown here is derived from an EMBL/GenBank/DDBJ whole genome shotgun (WGS) entry which is preliminary data.</text>
</comment>
<dbReference type="InterPro" id="IPR027417">
    <property type="entry name" value="P-loop_NTPase"/>
</dbReference>